<dbReference type="PANTHER" id="PTHR11579:SF18">
    <property type="entry name" value="PROTEIN-L-ISOASPARTATE O-METHYLTRANSFERASE"/>
    <property type="match status" value="1"/>
</dbReference>
<dbReference type="EMBL" id="JAMC01000003">
    <property type="protein sequence ID" value="KEJ89193.1"/>
    <property type="molecule type" value="Genomic_DNA"/>
</dbReference>
<proteinExistence type="inferred from homology"/>
<organism evidence="4 5">
    <name type="scientific">Sulfitobacter donghicola DSW-25 = KCTC 12864 = JCM 14565</name>
    <dbReference type="NCBI Taxonomy" id="1300350"/>
    <lineage>
        <taxon>Bacteria</taxon>
        <taxon>Pseudomonadati</taxon>
        <taxon>Pseudomonadota</taxon>
        <taxon>Alphaproteobacteria</taxon>
        <taxon>Rhodobacterales</taxon>
        <taxon>Roseobacteraceae</taxon>
        <taxon>Sulfitobacter</taxon>
    </lineage>
</organism>
<dbReference type="RefSeq" id="WP_025060033.1">
    <property type="nucleotide sequence ID" value="NZ_JAMC01000003.1"/>
</dbReference>
<dbReference type="InterPro" id="IPR000682">
    <property type="entry name" value="PCMT"/>
</dbReference>
<evidence type="ECO:0000256" key="1">
    <source>
        <dbReference type="ARBA" id="ARBA00005369"/>
    </source>
</evidence>
<dbReference type="InterPro" id="IPR029063">
    <property type="entry name" value="SAM-dependent_MTases_sf"/>
</dbReference>
<dbReference type="eggNOG" id="COG2518">
    <property type="taxonomic scope" value="Bacteria"/>
</dbReference>
<dbReference type="PANTHER" id="PTHR11579">
    <property type="entry name" value="PROTEIN-L-ISOASPARTATE O-METHYLTRANSFERASE"/>
    <property type="match status" value="1"/>
</dbReference>
<dbReference type="GO" id="GO:0005737">
    <property type="term" value="C:cytoplasm"/>
    <property type="evidence" value="ECO:0007669"/>
    <property type="project" value="TreeGrafter"/>
</dbReference>
<dbReference type="Pfam" id="PF01135">
    <property type="entry name" value="PCMT"/>
    <property type="match status" value="1"/>
</dbReference>
<accession>A0A073IFS0</accession>
<reference evidence="4 5" key="1">
    <citation type="submission" date="2014-01" db="EMBL/GenBank/DDBJ databases">
        <title>Sulfitobacter donghicola JCM 14565 Genome Sequencing.</title>
        <authorList>
            <person name="Lai Q."/>
            <person name="Hong Z."/>
        </authorList>
    </citation>
    <scope>NUCLEOTIDE SEQUENCE [LARGE SCALE GENOMIC DNA]</scope>
    <source>
        <strain evidence="4 5">JCM 14565</strain>
    </source>
</reference>
<name>A0A073IFS0_9RHOB</name>
<keyword evidence="5" id="KW-1185">Reference proteome</keyword>
<dbReference type="SUPFAM" id="SSF53335">
    <property type="entry name" value="S-adenosyl-L-methionine-dependent methyltransferases"/>
    <property type="match status" value="1"/>
</dbReference>
<evidence type="ECO:0000256" key="2">
    <source>
        <dbReference type="ARBA" id="ARBA00013346"/>
    </source>
</evidence>
<dbReference type="GO" id="GO:0032259">
    <property type="term" value="P:methylation"/>
    <property type="evidence" value="ECO:0007669"/>
    <property type="project" value="UniProtKB-KW"/>
</dbReference>
<evidence type="ECO:0000313" key="5">
    <source>
        <dbReference type="Proteomes" id="UP000027734"/>
    </source>
</evidence>
<comment type="similarity">
    <text evidence="1">Belongs to the methyltransferase superfamily. L-isoaspartyl/D-aspartyl protein methyltransferase family.</text>
</comment>
<keyword evidence="4" id="KW-0489">Methyltransferase</keyword>
<dbReference type="OrthoDB" id="9798496at2"/>
<dbReference type="STRING" id="1300350.Z948_2716"/>
<gene>
    <name evidence="4" type="ORF">DSW25_09170</name>
</gene>
<protein>
    <recommendedName>
        <fullName evidence="2">Protein-L-isoaspartate O-methyltransferase</fullName>
    </recommendedName>
    <alternativeName>
        <fullName evidence="3">Protein L-isoaspartyl methyltransferase</fullName>
    </alternativeName>
</protein>
<comment type="caution">
    <text evidence="4">The sequence shown here is derived from an EMBL/GenBank/DDBJ whole genome shotgun (WGS) entry which is preliminary data.</text>
</comment>
<dbReference type="GO" id="GO:0004719">
    <property type="term" value="F:protein-L-isoaspartate (D-aspartate) O-methyltransferase activity"/>
    <property type="evidence" value="ECO:0007669"/>
    <property type="project" value="InterPro"/>
</dbReference>
<dbReference type="Proteomes" id="UP000027734">
    <property type="component" value="Unassembled WGS sequence"/>
</dbReference>
<sequence>MTNFTKRRTMMVDTQVRPSDVTKFPIIEAMLTVAREDFVPAAQREAAYVGENLDMGQGRILFEPRTLAKMLDALAIQNDELVLDVGCGLGYSSAVIARMAEAVVAVEQDEAMAGEAQEALMAAGVDNAVVHVGELVEGAQQHGPYDVIIVEGGIESVPATLLDQLKDGGRVAALFMDGPLGEVRLGVKRDGHISWRLAFNASAPVLPGFEKDISFTF</sequence>
<evidence type="ECO:0000313" key="4">
    <source>
        <dbReference type="EMBL" id="KEJ89193.1"/>
    </source>
</evidence>
<evidence type="ECO:0000256" key="3">
    <source>
        <dbReference type="ARBA" id="ARBA00030757"/>
    </source>
</evidence>
<dbReference type="Gene3D" id="3.40.50.150">
    <property type="entry name" value="Vaccinia Virus protein VP39"/>
    <property type="match status" value="1"/>
</dbReference>
<dbReference type="AlphaFoldDB" id="A0A073IFS0"/>
<dbReference type="CDD" id="cd02440">
    <property type="entry name" value="AdoMet_MTases"/>
    <property type="match status" value="1"/>
</dbReference>
<keyword evidence="4" id="KW-0808">Transferase</keyword>